<dbReference type="EMBL" id="JACOQH010000001">
    <property type="protein sequence ID" value="MBC5752787.1"/>
    <property type="molecule type" value="Genomic_DNA"/>
</dbReference>
<dbReference type="InterPro" id="IPR007345">
    <property type="entry name" value="Polysacch_pyruvyl_Trfase"/>
</dbReference>
<evidence type="ECO:0000259" key="1">
    <source>
        <dbReference type="Pfam" id="PF04230"/>
    </source>
</evidence>
<proteinExistence type="predicted"/>
<feature type="domain" description="Polysaccharide pyruvyl transferase" evidence="1">
    <location>
        <begin position="97"/>
        <end position="235"/>
    </location>
</feature>
<name>A0ABR7I796_9FIRM</name>
<evidence type="ECO:0000313" key="3">
    <source>
        <dbReference type="Proteomes" id="UP000621540"/>
    </source>
</evidence>
<dbReference type="Proteomes" id="UP000621540">
    <property type="component" value="Unassembled WGS sequence"/>
</dbReference>
<dbReference type="GO" id="GO:0016740">
    <property type="term" value="F:transferase activity"/>
    <property type="evidence" value="ECO:0007669"/>
    <property type="project" value="UniProtKB-KW"/>
</dbReference>
<protein>
    <submittedName>
        <fullName evidence="2">Polysaccharide pyruvyl transferase family protein</fullName>
    </submittedName>
</protein>
<sequence>MKYARLVYGKNNKQMSVVQYANLGDYFQTFAIDNIYKELQIKEEDIVTINRSELYKYEGEELTLPMQGWFGYIKGIEIFPLPEKIRPVFLGYNCTSKALYTPKHIATYNEYSPVCCRDEKTYKKMKKKNVPAYLTGCMTITLPERKTTPKKTHVFLVDAPKGIEKYMPEELRENVSYITQEIPINTECDVEEEIERVEGVARKLLDRYRDEATLVVTSRLHCAGPCLGMGIPVILARNYFDDRYGWIDKYLPFYTPDKFDQINWYPEAVDLSAIKPVLIEFAKKAILREPGSEELMKQIHSYYMDRERQKIRVPFYTKAYIRMHEKFPKTADFLREVVFRRFTVATARKNSEI</sequence>
<evidence type="ECO:0000313" key="2">
    <source>
        <dbReference type="EMBL" id="MBC5752787.1"/>
    </source>
</evidence>
<gene>
    <name evidence="2" type="ORF">H8Z76_01890</name>
</gene>
<reference evidence="2 3" key="1">
    <citation type="submission" date="2020-08" db="EMBL/GenBank/DDBJ databases">
        <title>Genome public.</title>
        <authorList>
            <person name="Liu C."/>
            <person name="Sun Q."/>
        </authorList>
    </citation>
    <scope>NUCLEOTIDE SEQUENCE [LARGE SCALE GENOMIC DNA]</scope>
    <source>
        <strain evidence="2 3">BX0805</strain>
    </source>
</reference>
<accession>A0ABR7I796</accession>
<comment type="caution">
    <text evidence="2">The sequence shown here is derived from an EMBL/GenBank/DDBJ whole genome shotgun (WGS) entry which is preliminary data.</text>
</comment>
<keyword evidence="2" id="KW-0808">Transferase</keyword>
<dbReference type="Pfam" id="PF04230">
    <property type="entry name" value="PS_pyruv_trans"/>
    <property type="match status" value="1"/>
</dbReference>
<keyword evidence="3" id="KW-1185">Reference proteome</keyword>
<organism evidence="2 3">
    <name type="scientific">Roseburia yibonii</name>
    <dbReference type="NCBI Taxonomy" id="2763063"/>
    <lineage>
        <taxon>Bacteria</taxon>
        <taxon>Bacillati</taxon>
        <taxon>Bacillota</taxon>
        <taxon>Clostridia</taxon>
        <taxon>Lachnospirales</taxon>
        <taxon>Lachnospiraceae</taxon>
        <taxon>Roseburia</taxon>
    </lineage>
</organism>
<dbReference type="RefSeq" id="WP_186981487.1">
    <property type="nucleotide sequence ID" value="NZ_JACOQH010000001.1"/>
</dbReference>